<evidence type="ECO:0000256" key="2">
    <source>
        <dbReference type="ARBA" id="ARBA00041112"/>
    </source>
</evidence>
<dbReference type="EMBL" id="LNIX01000001">
    <property type="protein sequence ID" value="OXA61810.1"/>
    <property type="molecule type" value="Genomic_DNA"/>
</dbReference>
<keyword evidence="4" id="KW-0812">Transmembrane</keyword>
<comment type="similarity">
    <text evidence="1">Belongs to the THEM6 family.</text>
</comment>
<accession>A0A226EX98</accession>
<evidence type="ECO:0000256" key="3">
    <source>
        <dbReference type="SAM" id="MobiDB-lite"/>
    </source>
</evidence>
<comment type="caution">
    <text evidence="5">The sequence shown here is derived from an EMBL/GenBank/DDBJ whole genome shotgun (WGS) entry which is preliminary data.</text>
</comment>
<dbReference type="InterPro" id="IPR029069">
    <property type="entry name" value="HotDog_dom_sf"/>
</dbReference>
<dbReference type="SUPFAM" id="SSF54637">
    <property type="entry name" value="Thioesterase/thiol ester dehydrase-isomerase"/>
    <property type="match status" value="1"/>
</dbReference>
<dbReference type="AlphaFoldDB" id="A0A226EX98"/>
<feature type="transmembrane region" description="Helical" evidence="4">
    <location>
        <begin position="6"/>
        <end position="26"/>
    </location>
</feature>
<dbReference type="PANTHER" id="PTHR12475:SF4">
    <property type="entry name" value="PROTEIN THEM6"/>
    <property type="match status" value="1"/>
</dbReference>
<evidence type="ECO:0000313" key="5">
    <source>
        <dbReference type="EMBL" id="OXA61810.1"/>
    </source>
</evidence>
<evidence type="ECO:0000256" key="1">
    <source>
        <dbReference type="ARBA" id="ARBA00038228"/>
    </source>
</evidence>
<keyword evidence="4" id="KW-1133">Transmembrane helix</keyword>
<dbReference type="InterPro" id="IPR051490">
    <property type="entry name" value="THEM6_lcsJ_thioesterase"/>
</dbReference>
<dbReference type="Pfam" id="PF13279">
    <property type="entry name" value="4HBT_2"/>
    <property type="match status" value="1"/>
</dbReference>
<evidence type="ECO:0000256" key="4">
    <source>
        <dbReference type="SAM" id="Phobius"/>
    </source>
</evidence>
<dbReference type="Gene3D" id="3.10.129.10">
    <property type="entry name" value="Hotdog Thioesterase"/>
    <property type="match status" value="1"/>
</dbReference>
<feature type="region of interest" description="Disordered" evidence="3">
    <location>
        <begin position="202"/>
        <end position="229"/>
    </location>
</feature>
<keyword evidence="6" id="KW-1185">Reference proteome</keyword>
<sequence length="229" mass="25628">MLEVVLSSALVAYILLDVNYFVRMFLTCFAGRYFRPKLGPTDANVTYGIALPWDVDTTLDHMNNSKVLREFDFSRMELGVRTGVVGMVMKKGGGFPVNANFIRYRLPVKPFSIFKVESKLLAWDEKHVFIQQSLTTLSDGIVRAVSYPKLSAAGWNPVELMDANWPGTVSPSIPTQFENMKEIGDIVSEKFKKVGKKKAETYDGTKGSIRDSVGPWKNGGTTEKRDKSI</sequence>
<evidence type="ECO:0000313" key="6">
    <source>
        <dbReference type="Proteomes" id="UP000198287"/>
    </source>
</evidence>
<dbReference type="Proteomes" id="UP000198287">
    <property type="component" value="Unassembled WGS sequence"/>
</dbReference>
<gene>
    <name evidence="5" type="ORF">Fcan01_01588</name>
</gene>
<proteinExistence type="inferred from homology"/>
<dbReference type="OrthoDB" id="265761at2759"/>
<reference evidence="5 6" key="1">
    <citation type="submission" date="2015-12" db="EMBL/GenBank/DDBJ databases">
        <title>The genome of Folsomia candida.</title>
        <authorList>
            <person name="Faddeeva A."/>
            <person name="Derks M.F."/>
            <person name="Anvar Y."/>
            <person name="Smit S."/>
            <person name="Van Straalen N."/>
            <person name="Roelofs D."/>
        </authorList>
    </citation>
    <scope>NUCLEOTIDE SEQUENCE [LARGE SCALE GENOMIC DNA]</scope>
    <source>
        <strain evidence="5 6">VU population</strain>
        <tissue evidence="5">Whole body</tissue>
    </source>
</reference>
<name>A0A226EX98_FOLCA</name>
<dbReference type="OMA" id="VFIEAWF"/>
<dbReference type="PANTHER" id="PTHR12475">
    <property type="match status" value="1"/>
</dbReference>
<keyword evidence="4" id="KW-0472">Membrane</keyword>
<organism evidence="5 6">
    <name type="scientific">Folsomia candida</name>
    <name type="common">Springtail</name>
    <dbReference type="NCBI Taxonomy" id="158441"/>
    <lineage>
        <taxon>Eukaryota</taxon>
        <taxon>Metazoa</taxon>
        <taxon>Ecdysozoa</taxon>
        <taxon>Arthropoda</taxon>
        <taxon>Hexapoda</taxon>
        <taxon>Collembola</taxon>
        <taxon>Entomobryomorpha</taxon>
        <taxon>Isotomoidea</taxon>
        <taxon>Isotomidae</taxon>
        <taxon>Proisotominae</taxon>
        <taxon>Folsomia</taxon>
    </lineage>
</organism>
<protein>
    <recommendedName>
        <fullName evidence="2">Protein THEM6</fullName>
    </recommendedName>
</protein>